<reference evidence="2 3" key="1">
    <citation type="submission" date="2017-03" db="EMBL/GenBank/DDBJ databases">
        <title>Draft genome sequence of Streptomyces scabrisporus NF3, endophyte isolated from Amphipterygium adstringens.</title>
        <authorList>
            <person name="Vazquez M."/>
            <person name="Ceapa C.D."/>
            <person name="Rodriguez Luna D."/>
            <person name="Sanchez Esquivel S."/>
        </authorList>
    </citation>
    <scope>NUCLEOTIDE SEQUENCE [LARGE SCALE GENOMIC DNA]</scope>
    <source>
        <strain evidence="2 3">NF3</strain>
    </source>
</reference>
<gene>
    <name evidence="2" type="ORF">B4N89_38095</name>
</gene>
<sequence length="82" mass="8593">MKLRKKAALLAAATALLAAPGVAAGQAAAAAAPGPGWHHVQDFAPEDLGGCHTRGQWYLENGANRYECRPAGVWQLWVLTDG</sequence>
<feature type="signal peptide" evidence="1">
    <location>
        <begin position="1"/>
        <end position="23"/>
    </location>
</feature>
<keyword evidence="3" id="KW-1185">Reference proteome</keyword>
<organism evidence="2 3">
    <name type="scientific">Embleya scabrispora</name>
    <dbReference type="NCBI Taxonomy" id="159449"/>
    <lineage>
        <taxon>Bacteria</taxon>
        <taxon>Bacillati</taxon>
        <taxon>Actinomycetota</taxon>
        <taxon>Actinomycetes</taxon>
        <taxon>Kitasatosporales</taxon>
        <taxon>Streptomycetaceae</taxon>
        <taxon>Embleya</taxon>
    </lineage>
</organism>
<dbReference type="AlphaFoldDB" id="A0A1T3NMW1"/>
<evidence type="ECO:0000256" key="1">
    <source>
        <dbReference type="SAM" id="SignalP"/>
    </source>
</evidence>
<accession>A0A1T3NMW1</accession>
<dbReference type="RefSeq" id="WP_078981123.1">
    <property type="nucleotide sequence ID" value="NZ_MWQN01000003.1"/>
</dbReference>
<name>A0A1T3NMW1_9ACTN</name>
<evidence type="ECO:0000313" key="2">
    <source>
        <dbReference type="EMBL" id="OPC78030.1"/>
    </source>
</evidence>
<comment type="caution">
    <text evidence="2">The sequence shown here is derived from an EMBL/GenBank/DDBJ whole genome shotgun (WGS) entry which is preliminary data.</text>
</comment>
<evidence type="ECO:0000313" key="3">
    <source>
        <dbReference type="Proteomes" id="UP000190037"/>
    </source>
</evidence>
<protein>
    <submittedName>
        <fullName evidence="2">Uncharacterized protein</fullName>
    </submittedName>
</protein>
<dbReference type="EMBL" id="MWQN01000003">
    <property type="protein sequence ID" value="OPC78030.1"/>
    <property type="molecule type" value="Genomic_DNA"/>
</dbReference>
<keyword evidence="1" id="KW-0732">Signal</keyword>
<dbReference type="OrthoDB" id="4325375at2"/>
<dbReference type="Proteomes" id="UP000190037">
    <property type="component" value="Unassembled WGS sequence"/>
</dbReference>
<proteinExistence type="predicted"/>
<feature type="chain" id="PRO_5039202260" evidence="1">
    <location>
        <begin position="24"/>
        <end position="82"/>
    </location>
</feature>